<sequence length="70" mass="7769">MAKRKPHDRPLPYRVFAGVCRWCGSGLLREAHVVGVLVDGDGNARCPDSWWPGGGHDPARFPGSRRPRFS</sequence>
<reference evidence="2 3" key="1">
    <citation type="submission" date="2024-06" db="EMBL/GenBank/DDBJ databases">
        <title>The Natural Products Discovery Center: Release of the First 8490 Sequenced Strains for Exploring Actinobacteria Biosynthetic Diversity.</title>
        <authorList>
            <person name="Kalkreuter E."/>
            <person name="Kautsar S.A."/>
            <person name="Yang D."/>
            <person name="Bader C.D."/>
            <person name="Teijaro C.N."/>
            <person name="Fluegel L."/>
            <person name="Davis C.M."/>
            <person name="Simpson J.R."/>
            <person name="Lauterbach L."/>
            <person name="Steele A.D."/>
            <person name="Gui C."/>
            <person name="Meng S."/>
            <person name="Li G."/>
            <person name="Viehrig K."/>
            <person name="Ye F."/>
            <person name="Su P."/>
            <person name="Kiefer A.F."/>
            <person name="Nichols A."/>
            <person name="Cepeda A.J."/>
            <person name="Yan W."/>
            <person name="Fan B."/>
            <person name="Jiang Y."/>
            <person name="Adhikari A."/>
            <person name="Zheng C.-J."/>
            <person name="Schuster L."/>
            <person name="Cowan T.M."/>
            <person name="Smanski M.J."/>
            <person name="Chevrette M.G."/>
            <person name="De Carvalho L.P.S."/>
            <person name="Shen B."/>
        </authorList>
    </citation>
    <scope>NUCLEOTIDE SEQUENCE [LARGE SCALE GENOMIC DNA]</scope>
    <source>
        <strain evidence="2 3">NPDC048117</strain>
    </source>
</reference>
<evidence type="ECO:0000313" key="2">
    <source>
        <dbReference type="EMBL" id="MEU9580439.1"/>
    </source>
</evidence>
<dbReference type="Proteomes" id="UP001551584">
    <property type="component" value="Unassembled WGS sequence"/>
</dbReference>
<accession>A0ABV3EW99</accession>
<dbReference type="EMBL" id="JBEZNA010000075">
    <property type="protein sequence ID" value="MEU9580439.1"/>
    <property type="molecule type" value="Genomic_DNA"/>
</dbReference>
<feature type="region of interest" description="Disordered" evidence="1">
    <location>
        <begin position="49"/>
        <end position="70"/>
    </location>
</feature>
<name>A0ABV3EW99_9ACTN</name>
<evidence type="ECO:0000313" key="3">
    <source>
        <dbReference type="Proteomes" id="UP001551584"/>
    </source>
</evidence>
<protein>
    <submittedName>
        <fullName evidence="2">Uncharacterized protein</fullName>
    </submittedName>
</protein>
<comment type="caution">
    <text evidence="2">The sequence shown here is derived from an EMBL/GenBank/DDBJ whole genome shotgun (WGS) entry which is preliminary data.</text>
</comment>
<organism evidence="2 3">
    <name type="scientific">Streptomyces chilikensis</name>
    <dbReference type="NCBI Taxonomy" id="1194079"/>
    <lineage>
        <taxon>Bacteria</taxon>
        <taxon>Bacillati</taxon>
        <taxon>Actinomycetota</taxon>
        <taxon>Actinomycetes</taxon>
        <taxon>Kitasatosporales</taxon>
        <taxon>Streptomycetaceae</taxon>
        <taxon>Streptomyces</taxon>
    </lineage>
</organism>
<keyword evidence="3" id="KW-1185">Reference proteome</keyword>
<evidence type="ECO:0000256" key="1">
    <source>
        <dbReference type="SAM" id="MobiDB-lite"/>
    </source>
</evidence>
<proteinExistence type="predicted"/>
<gene>
    <name evidence="2" type="ORF">AB0D95_24790</name>
</gene>
<dbReference type="RefSeq" id="WP_359276202.1">
    <property type="nucleotide sequence ID" value="NZ_JBEZNA010000075.1"/>
</dbReference>